<dbReference type="GO" id="GO:0016020">
    <property type="term" value="C:membrane"/>
    <property type="evidence" value="ECO:0007669"/>
    <property type="project" value="InterPro"/>
</dbReference>
<dbReference type="EMBL" id="VMTR01000008">
    <property type="protein sequence ID" value="TVT96162.1"/>
    <property type="molecule type" value="Genomic_DNA"/>
</dbReference>
<evidence type="ECO:0000259" key="3">
    <source>
        <dbReference type="Pfam" id="PF01494"/>
    </source>
</evidence>
<evidence type="ECO:0000256" key="2">
    <source>
        <dbReference type="SAM" id="Phobius"/>
    </source>
</evidence>
<organism evidence="5 6">
    <name type="scientific">Haloferax volcanii</name>
    <name type="common">Halobacterium volcanii</name>
    <dbReference type="NCBI Taxonomy" id="2246"/>
    <lineage>
        <taxon>Archaea</taxon>
        <taxon>Methanobacteriati</taxon>
        <taxon>Methanobacteriota</taxon>
        <taxon>Stenosarchaea group</taxon>
        <taxon>Halobacteria</taxon>
        <taxon>Halobacteriales</taxon>
        <taxon>Haloferacaceae</taxon>
        <taxon>Haloferax</taxon>
    </lineage>
</organism>
<dbReference type="SUPFAM" id="SSF51905">
    <property type="entry name" value="FAD/NAD(P)-binding domain"/>
    <property type="match status" value="1"/>
</dbReference>
<dbReference type="Gene3D" id="3.50.50.60">
    <property type="entry name" value="FAD/NAD(P)-binding domain"/>
    <property type="match status" value="1"/>
</dbReference>
<dbReference type="InterPro" id="IPR050407">
    <property type="entry name" value="Geranylgeranyl_reductase"/>
</dbReference>
<keyword evidence="2" id="KW-1133">Transmembrane helix</keyword>
<keyword evidence="2" id="KW-0812">Transmembrane</keyword>
<keyword evidence="2" id="KW-0472">Membrane</keyword>
<dbReference type="Pfam" id="PF02554">
    <property type="entry name" value="CstA"/>
    <property type="match status" value="1"/>
</dbReference>
<dbReference type="PANTHER" id="PTHR42685">
    <property type="entry name" value="GERANYLGERANYL DIPHOSPHATE REDUCTASE"/>
    <property type="match status" value="1"/>
</dbReference>
<name>A0A558GEH0_HALVO</name>
<evidence type="ECO:0000256" key="1">
    <source>
        <dbReference type="SAM" id="MobiDB-lite"/>
    </source>
</evidence>
<dbReference type="InterPro" id="IPR054884">
    <property type="entry name" value="Dggglyphlred_Halo"/>
</dbReference>
<accession>A0A558GEH0</accession>
<dbReference type="PANTHER" id="PTHR42685:SF18">
    <property type="entry name" value="DIGERANYLGERANYLGLYCEROPHOSPHOLIPID REDUCTASE"/>
    <property type="match status" value="1"/>
</dbReference>
<dbReference type="Pfam" id="PF01494">
    <property type="entry name" value="FAD_binding_3"/>
    <property type="match status" value="1"/>
</dbReference>
<sequence length="666" mass="73173">MGQRTMVQVIWLVVTVLALFTVGYLGYSRYLAQFVELDDSRETPAHKYEDGQEYVPAKKPVLLGHHYSSIAGGAPIVGPITAGVVWGWVPALAWIALGNPLLGSVHDFVSLSSSLRHDGKSIGYIIGEYVGERGKNMLLWFAFLTPRRAGTGGSARSKPPTAATASSKSAASRKPDRRRSLALRPCRSSFSLLSSGAPRPSPARPPSPAVICRLSEDGFRRTAPVPDRSKPKQITRLLQKRCVTRTTNPTGDAYSTMTDNYDVIIAGAGPAGGQAARDLAARGYDVCVLETESEDEFPSRSNKSTAGTFPSTMASFNIPDEVVMNFTDDVVLESPNDHYHRHQPGAVLEFADFKNWLVDEAEADGAEYRFDARVSKPIMEGGEIVGVRYNGDEEVYADIVIDATGPSAPLAKALDLCDLRREKQAIGIEYEFEGMDLAPDGYGDLTDAMMLRLDHDIAPGGYSWIFHTGGDTAKVGVCYIQNEGHRHNAKSGYTIDDYLQYWTESDPRFANAERIAGKQHRGSAHIQLPGRMSTDNFMAIGDTVPTVDPLWGEGIDKCMRSGRVAAATADRALTNSERDTSASELAIYDQLWHDRVAPKVKNRLFMTEMLYRASNERYDKLLEDLHRLPNEQLDAANGGSPLAMFRMLKFEDLSILASTAKDWFSN</sequence>
<dbReference type="AlphaFoldDB" id="A0A558GEH0"/>
<feature type="transmembrane region" description="Helical" evidence="2">
    <location>
        <begin position="9"/>
        <end position="27"/>
    </location>
</feature>
<dbReference type="GO" id="GO:0008654">
    <property type="term" value="P:phospholipid biosynthetic process"/>
    <property type="evidence" value="ECO:0007669"/>
    <property type="project" value="UniProtKB-KW"/>
</dbReference>
<dbReference type="GO" id="GO:0016491">
    <property type="term" value="F:oxidoreductase activity"/>
    <property type="evidence" value="ECO:0007669"/>
    <property type="project" value="UniProtKB-KW"/>
</dbReference>
<reference evidence="5 6" key="1">
    <citation type="submission" date="2019-07" db="EMBL/GenBank/DDBJ databases">
        <title>Draft genome sequence of Haloferax volcanii SS0101, isolated from salt farm in Samut Sakhon, Thailand.</title>
        <authorList>
            <person name="Wanthongcharoen S."/>
            <person name="Yamprayoonswat W."/>
            <person name="Ruangsuj P."/>
            <person name="Thongpramul N."/>
            <person name="Jumpathong W."/>
            <person name="Sittihan S."/>
            <person name="Kanjanavas P."/>
            <person name="Yasawong M."/>
        </authorList>
    </citation>
    <scope>NUCLEOTIDE SEQUENCE [LARGE SCALE GENOMIC DNA]</scope>
    <source>
        <strain evidence="5 6">SS0101</strain>
    </source>
</reference>
<feature type="region of interest" description="Disordered" evidence="1">
    <location>
        <begin position="150"/>
        <end position="180"/>
    </location>
</feature>
<feature type="compositionally biased region" description="Low complexity" evidence="1">
    <location>
        <begin position="154"/>
        <end position="172"/>
    </location>
</feature>
<protein>
    <submittedName>
        <fullName evidence="5">FAD-dependent oxidoreductase</fullName>
    </submittedName>
</protein>
<feature type="domain" description="FAD-binding" evidence="3">
    <location>
        <begin position="261"/>
        <end position="554"/>
    </location>
</feature>
<gene>
    <name evidence="5" type="ORF">FQA18_02695</name>
</gene>
<evidence type="ECO:0000313" key="6">
    <source>
        <dbReference type="Proteomes" id="UP000320212"/>
    </source>
</evidence>
<dbReference type="InterPro" id="IPR036188">
    <property type="entry name" value="FAD/NAD-bd_sf"/>
</dbReference>
<evidence type="ECO:0000313" key="5">
    <source>
        <dbReference type="EMBL" id="TVT96162.1"/>
    </source>
</evidence>
<proteinExistence type="predicted"/>
<dbReference type="InterPro" id="IPR002938">
    <property type="entry name" value="FAD-bd"/>
</dbReference>
<feature type="domain" description="CstA N-terminal" evidence="4">
    <location>
        <begin position="9"/>
        <end position="144"/>
    </location>
</feature>
<comment type="caution">
    <text evidence="5">The sequence shown here is derived from an EMBL/GenBank/DDBJ whole genome shotgun (WGS) entry which is preliminary data.</text>
</comment>
<dbReference type="NCBIfam" id="NF041385">
    <property type="entry name" value="Dggglyphlred_Halo"/>
    <property type="match status" value="1"/>
</dbReference>
<evidence type="ECO:0000259" key="4">
    <source>
        <dbReference type="Pfam" id="PF02554"/>
    </source>
</evidence>
<dbReference type="InterPro" id="IPR003706">
    <property type="entry name" value="CstA_N"/>
</dbReference>
<dbReference type="GO" id="GO:0009267">
    <property type="term" value="P:cellular response to starvation"/>
    <property type="evidence" value="ECO:0007669"/>
    <property type="project" value="InterPro"/>
</dbReference>
<dbReference type="Proteomes" id="UP000320212">
    <property type="component" value="Unassembled WGS sequence"/>
</dbReference>